<dbReference type="EMBL" id="CP119312">
    <property type="protein sequence ID" value="WEK03729.1"/>
    <property type="molecule type" value="Genomic_DNA"/>
</dbReference>
<dbReference type="Proteomes" id="UP001217476">
    <property type="component" value="Chromosome"/>
</dbReference>
<evidence type="ECO:0000256" key="2">
    <source>
        <dbReference type="ARBA" id="ARBA00023002"/>
    </source>
</evidence>
<keyword evidence="2" id="KW-0560">Oxidoreductase</keyword>
<accession>A0AAJ6B019</accession>
<dbReference type="GO" id="GO:0016491">
    <property type="term" value="F:oxidoreductase activity"/>
    <property type="evidence" value="ECO:0007669"/>
    <property type="project" value="UniProtKB-KW"/>
</dbReference>
<protein>
    <submittedName>
        <fullName evidence="4">SDR family NAD(P)-dependent oxidoreductase</fullName>
    </submittedName>
</protein>
<organism evidence="4 5">
    <name type="scientific">Candidatus Devosia phytovorans</name>
    <dbReference type="NCBI Taxonomy" id="3121372"/>
    <lineage>
        <taxon>Bacteria</taxon>
        <taxon>Pseudomonadati</taxon>
        <taxon>Pseudomonadota</taxon>
        <taxon>Alphaproteobacteria</taxon>
        <taxon>Hyphomicrobiales</taxon>
        <taxon>Devosiaceae</taxon>
        <taxon>Devosia</taxon>
    </lineage>
</organism>
<dbReference type="CDD" id="cd05233">
    <property type="entry name" value="SDR_c"/>
    <property type="match status" value="1"/>
</dbReference>
<dbReference type="PANTHER" id="PTHR44196:SF1">
    <property type="entry name" value="DEHYDROGENASE_REDUCTASE SDR FAMILY MEMBER 7B"/>
    <property type="match status" value="1"/>
</dbReference>
<sequence>MLISGVAPLVDPLVVITGAGSGLGRAMAASFCRKGIPVVGFGRSPSTLGQAEDSIASAIFTAMVVNVADEDAVKLAFRTLRERHGDPSILINNAAVYPHRDFMEESGTTFMQTLAVNLGGVVNCSRAVLDTMTISGRGRIVNVGSFAGQAPTPAGSAYSVSKGAARIFTQALVADVADRFPDIVVSTWMPGVLNTQMGLANGLDPDIAAEWGVDLAMRNDRSLNGAEFERNTEILPSRSAKRRVLDAVLRRRPAPARILGQFTAEPKAA</sequence>
<name>A0AAJ6B019_9HYPH</name>
<reference evidence="4" key="1">
    <citation type="submission" date="2023-03" db="EMBL/GenBank/DDBJ databases">
        <title>Andean soil-derived lignocellulolytic bacterial consortium as a source of novel taxa and putative plastic-active enzymes.</title>
        <authorList>
            <person name="Diaz-Garcia L."/>
            <person name="Chuvochina M."/>
            <person name="Feuerriegel G."/>
            <person name="Bunk B."/>
            <person name="Sproer C."/>
            <person name="Streit W.R."/>
            <person name="Rodriguez L.M."/>
            <person name="Overmann J."/>
            <person name="Jimenez D.J."/>
        </authorList>
    </citation>
    <scope>NUCLEOTIDE SEQUENCE</scope>
    <source>
        <strain evidence="4">MAG 4196</strain>
    </source>
</reference>
<dbReference type="SUPFAM" id="SSF51735">
    <property type="entry name" value="NAD(P)-binding Rossmann-fold domains"/>
    <property type="match status" value="1"/>
</dbReference>
<evidence type="ECO:0000313" key="5">
    <source>
        <dbReference type="Proteomes" id="UP001217476"/>
    </source>
</evidence>
<evidence type="ECO:0000313" key="4">
    <source>
        <dbReference type="EMBL" id="WEK03729.1"/>
    </source>
</evidence>
<comment type="similarity">
    <text evidence="1 3">Belongs to the short-chain dehydrogenases/reductases (SDR) family.</text>
</comment>
<dbReference type="AlphaFoldDB" id="A0AAJ6B019"/>
<evidence type="ECO:0000256" key="1">
    <source>
        <dbReference type="ARBA" id="ARBA00006484"/>
    </source>
</evidence>
<dbReference type="InterPro" id="IPR036291">
    <property type="entry name" value="NAD(P)-bd_dom_sf"/>
</dbReference>
<dbReference type="PANTHER" id="PTHR44196">
    <property type="entry name" value="DEHYDROGENASE/REDUCTASE SDR FAMILY MEMBER 7B"/>
    <property type="match status" value="1"/>
</dbReference>
<dbReference type="Gene3D" id="3.40.50.720">
    <property type="entry name" value="NAD(P)-binding Rossmann-like Domain"/>
    <property type="match status" value="1"/>
</dbReference>
<dbReference type="PRINTS" id="PR00080">
    <property type="entry name" value="SDRFAMILY"/>
</dbReference>
<dbReference type="PRINTS" id="PR00081">
    <property type="entry name" value="GDHRDH"/>
</dbReference>
<dbReference type="InterPro" id="IPR002347">
    <property type="entry name" value="SDR_fam"/>
</dbReference>
<dbReference type="GO" id="GO:0016020">
    <property type="term" value="C:membrane"/>
    <property type="evidence" value="ECO:0007669"/>
    <property type="project" value="TreeGrafter"/>
</dbReference>
<evidence type="ECO:0000256" key="3">
    <source>
        <dbReference type="RuleBase" id="RU000363"/>
    </source>
</evidence>
<dbReference type="Pfam" id="PF00106">
    <property type="entry name" value="adh_short"/>
    <property type="match status" value="1"/>
</dbReference>
<gene>
    <name evidence="4" type="ORF">P0Y65_16250</name>
</gene>
<proteinExistence type="inferred from homology"/>